<evidence type="ECO:0000256" key="5">
    <source>
        <dbReference type="ARBA" id="ARBA00022692"/>
    </source>
</evidence>
<evidence type="ECO:0000256" key="12">
    <source>
        <dbReference type="ARBA" id="ARBA00023180"/>
    </source>
</evidence>
<dbReference type="FunFam" id="1.10.510.10:FF:000240">
    <property type="entry name" value="Lectin-domain containing receptor kinase A4.3"/>
    <property type="match status" value="1"/>
</dbReference>
<evidence type="ECO:0000256" key="7">
    <source>
        <dbReference type="ARBA" id="ARBA00022741"/>
    </source>
</evidence>
<accession>A0A5N6LP21</accession>
<dbReference type="InterPro" id="IPR011009">
    <property type="entry name" value="Kinase-like_dom_sf"/>
</dbReference>
<dbReference type="GO" id="GO:0005524">
    <property type="term" value="F:ATP binding"/>
    <property type="evidence" value="ECO:0007669"/>
    <property type="project" value="UniProtKB-KW"/>
</dbReference>
<evidence type="ECO:0000256" key="6">
    <source>
        <dbReference type="ARBA" id="ARBA00022729"/>
    </source>
</evidence>
<reference evidence="14 15" key="1">
    <citation type="submission" date="2019-05" db="EMBL/GenBank/DDBJ databases">
        <title>Mikania micrantha, genome provides insights into the molecular mechanism of rapid growth.</title>
        <authorList>
            <person name="Liu B."/>
        </authorList>
    </citation>
    <scope>NUCLEOTIDE SEQUENCE [LARGE SCALE GENOMIC DNA]</scope>
    <source>
        <strain evidence="14">NLD-2019</strain>
        <tissue evidence="14">Leaf</tissue>
    </source>
</reference>
<dbReference type="PANTHER" id="PTHR27006">
    <property type="entry name" value="PROMASTIGOTE SURFACE ANTIGEN PROTEIN PSA"/>
    <property type="match status" value="1"/>
</dbReference>
<keyword evidence="11" id="KW-0675">Receptor</keyword>
<dbReference type="InterPro" id="IPR000719">
    <property type="entry name" value="Prot_kinase_dom"/>
</dbReference>
<keyword evidence="10" id="KW-0472">Membrane</keyword>
<dbReference type="PANTHER" id="PTHR27006:SF616">
    <property type="entry name" value="CYSTEINE-RICH RECEPTOR-LIKE PROTEIN KINASE 10"/>
    <property type="match status" value="1"/>
</dbReference>
<dbReference type="AlphaFoldDB" id="A0A5N6LP21"/>
<dbReference type="Gene3D" id="1.10.510.10">
    <property type="entry name" value="Transferase(Phosphotransferase) domain 1"/>
    <property type="match status" value="2"/>
</dbReference>
<dbReference type="Proteomes" id="UP000326396">
    <property type="component" value="Linkage Group LG9"/>
</dbReference>
<evidence type="ECO:0000256" key="3">
    <source>
        <dbReference type="ARBA" id="ARBA00010217"/>
    </source>
</evidence>
<evidence type="ECO:0000259" key="13">
    <source>
        <dbReference type="PROSITE" id="PS50011"/>
    </source>
</evidence>
<evidence type="ECO:0000256" key="4">
    <source>
        <dbReference type="ARBA" id="ARBA00022475"/>
    </source>
</evidence>
<dbReference type="Gene3D" id="3.30.200.20">
    <property type="entry name" value="Phosphorylase Kinase, domain 1"/>
    <property type="match status" value="1"/>
</dbReference>
<dbReference type="EMBL" id="SZYD01000019">
    <property type="protein sequence ID" value="KAD2393990.1"/>
    <property type="molecule type" value="Genomic_DNA"/>
</dbReference>
<comment type="subcellular location">
    <subcellularLocation>
        <location evidence="1">Cell membrane</location>
        <topology evidence="1">Single-pass type I membrane protein</topology>
    </subcellularLocation>
</comment>
<evidence type="ECO:0000313" key="15">
    <source>
        <dbReference type="Proteomes" id="UP000326396"/>
    </source>
</evidence>
<feature type="domain" description="Protein kinase" evidence="13">
    <location>
        <begin position="144"/>
        <end position="457"/>
    </location>
</feature>
<dbReference type="GO" id="GO:0005886">
    <property type="term" value="C:plasma membrane"/>
    <property type="evidence" value="ECO:0007669"/>
    <property type="project" value="UniProtKB-SubCell"/>
</dbReference>
<evidence type="ECO:0000256" key="2">
    <source>
        <dbReference type="ARBA" id="ARBA00008536"/>
    </source>
</evidence>
<dbReference type="OrthoDB" id="647973at2759"/>
<dbReference type="GO" id="GO:0002229">
    <property type="term" value="P:defense response to oomycetes"/>
    <property type="evidence" value="ECO:0007669"/>
    <property type="project" value="UniProtKB-ARBA"/>
</dbReference>
<dbReference type="PROSITE" id="PS50011">
    <property type="entry name" value="PROTEIN_KINASE_DOM"/>
    <property type="match status" value="1"/>
</dbReference>
<organism evidence="14 15">
    <name type="scientific">Mikania micrantha</name>
    <name type="common">bitter vine</name>
    <dbReference type="NCBI Taxonomy" id="192012"/>
    <lineage>
        <taxon>Eukaryota</taxon>
        <taxon>Viridiplantae</taxon>
        <taxon>Streptophyta</taxon>
        <taxon>Embryophyta</taxon>
        <taxon>Tracheophyta</taxon>
        <taxon>Spermatophyta</taxon>
        <taxon>Magnoliopsida</taxon>
        <taxon>eudicotyledons</taxon>
        <taxon>Gunneridae</taxon>
        <taxon>Pentapetalae</taxon>
        <taxon>asterids</taxon>
        <taxon>campanulids</taxon>
        <taxon>Asterales</taxon>
        <taxon>Asteraceae</taxon>
        <taxon>Asteroideae</taxon>
        <taxon>Heliantheae alliance</taxon>
        <taxon>Eupatorieae</taxon>
        <taxon>Mikania</taxon>
    </lineage>
</organism>
<evidence type="ECO:0000313" key="14">
    <source>
        <dbReference type="EMBL" id="KAD2393990.1"/>
    </source>
</evidence>
<keyword evidence="12" id="KW-0325">Glycoprotein</keyword>
<evidence type="ECO:0000256" key="11">
    <source>
        <dbReference type="ARBA" id="ARBA00023170"/>
    </source>
</evidence>
<proteinExistence type="inferred from homology"/>
<sequence>MDNRPPENVTPSSPASIDRWRSLRSTTDEHVDAELDVNQCRTSWRSIDEEQWALAIWAQDSIKEGRLKQIVDTNIRGSVSPKSVKMFAQLAKRCLHKHLKQRPTMAEVVFCLESILALQEKANNTSHLTIMQNIARFAPAVISPSNVENSGGSSVNSLELYFDTVGGENQTLHRFDLDTLIVATENFSEANKIAPYICVRYKGKLQNGQSITVAPTPSGAQREKEYMNEASILVKVEHENVAKLIGYCIEGKRWFLVYEFAVLESLDHLMFDPKCTLLNWDTRYKIVLGVAKALLYLHKDAPVRVIHSDVNSGNIFLDESLNAKLSNFWNARFLAINETDCCVSRIFGTSRYLAPEYMMYGDLSTKADVYSFGVLILQIITGRKNMTSDIFPWGRLETVKKNWLEETLSDIIDPRIDVDSSSMTSFVEIGLLCLQEDAADRPIMEEVVSMLVDRSSLALPVAKMREMITTTREHATGISSPLDDDDSYDGYYTGADEDDFLLELVPR</sequence>
<dbReference type="GO" id="GO:0004672">
    <property type="term" value="F:protein kinase activity"/>
    <property type="evidence" value="ECO:0007669"/>
    <property type="project" value="InterPro"/>
</dbReference>
<keyword evidence="8" id="KW-0067">ATP-binding</keyword>
<comment type="similarity">
    <text evidence="3">In the C-terminal section; belongs to the protein kinase superfamily. Ser/Thr protein kinase family.</text>
</comment>
<gene>
    <name evidence="14" type="ORF">E3N88_40967</name>
</gene>
<keyword evidence="15" id="KW-1185">Reference proteome</keyword>
<keyword evidence="5" id="KW-0812">Transmembrane</keyword>
<comment type="caution">
    <text evidence="14">The sequence shown here is derived from an EMBL/GenBank/DDBJ whole genome shotgun (WGS) entry which is preliminary data.</text>
</comment>
<dbReference type="InterPro" id="IPR001245">
    <property type="entry name" value="Ser-Thr/Tyr_kinase_cat_dom"/>
</dbReference>
<evidence type="ECO:0000256" key="8">
    <source>
        <dbReference type="ARBA" id="ARBA00022840"/>
    </source>
</evidence>
<name>A0A5N6LP21_9ASTR</name>
<dbReference type="Pfam" id="PF07714">
    <property type="entry name" value="PK_Tyr_Ser-Thr"/>
    <property type="match status" value="1"/>
</dbReference>
<evidence type="ECO:0000256" key="9">
    <source>
        <dbReference type="ARBA" id="ARBA00022989"/>
    </source>
</evidence>
<evidence type="ECO:0000256" key="10">
    <source>
        <dbReference type="ARBA" id="ARBA00023136"/>
    </source>
</evidence>
<evidence type="ECO:0000256" key="1">
    <source>
        <dbReference type="ARBA" id="ARBA00004251"/>
    </source>
</evidence>
<dbReference type="SUPFAM" id="SSF56112">
    <property type="entry name" value="Protein kinase-like (PK-like)"/>
    <property type="match status" value="2"/>
</dbReference>
<keyword evidence="4" id="KW-1003">Cell membrane</keyword>
<keyword evidence="7" id="KW-0547">Nucleotide-binding</keyword>
<keyword evidence="6" id="KW-0732">Signal</keyword>
<comment type="similarity">
    <text evidence="2">In the N-terminal section; belongs to the leguminous lectin family.</text>
</comment>
<protein>
    <recommendedName>
        <fullName evidence="13">Protein kinase domain-containing protein</fullName>
    </recommendedName>
</protein>
<keyword evidence="9" id="KW-1133">Transmembrane helix</keyword>